<dbReference type="STRING" id="1676925.ENSPKIP00000040687"/>
<dbReference type="InterPro" id="IPR036397">
    <property type="entry name" value="RNaseH_sf"/>
</dbReference>
<evidence type="ECO:0000259" key="1">
    <source>
        <dbReference type="PROSITE" id="PS50994"/>
    </source>
</evidence>
<accession>A0A3B3TBN9</accession>
<reference evidence="2" key="1">
    <citation type="submission" date="2025-08" db="UniProtKB">
        <authorList>
            <consortium name="Ensembl"/>
        </authorList>
    </citation>
    <scope>IDENTIFICATION</scope>
</reference>
<dbReference type="FunFam" id="3.30.420.10:FF:000032">
    <property type="entry name" value="Retrovirus-related Pol polyprotein from transposon 297-like Protein"/>
    <property type="match status" value="1"/>
</dbReference>
<reference evidence="2" key="2">
    <citation type="submission" date="2025-09" db="UniProtKB">
        <authorList>
            <consortium name="Ensembl"/>
        </authorList>
    </citation>
    <scope>IDENTIFICATION</scope>
</reference>
<evidence type="ECO:0000313" key="2">
    <source>
        <dbReference type="Ensembl" id="ENSPKIP00000040687.1"/>
    </source>
</evidence>
<dbReference type="GO" id="GO:0003676">
    <property type="term" value="F:nucleic acid binding"/>
    <property type="evidence" value="ECO:0007669"/>
    <property type="project" value="InterPro"/>
</dbReference>
<dbReference type="Pfam" id="PF00665">
    <property type="entry name" value="rve"/>
    <property type="match status" value="1"/>
</dbReference>
<protein>
    <recommendedName>
        <fullName evidence="1">Integrase catalytic domain-containing protein</fullName>
    </recommendedName>
</protein>
<sequence length="516" mass="56713">MELVCIDFWSAEDSRNRSVDVLVITDHFTRLAQAFPCRDQSAKQVARVLWDRYFCVYGFPERVHSDQGASFESQLICELLRVSGVRKSHTTPYHPMGNGSVERFNKTLGSMVRTLAPTAKGDWPRQLQTLTFVYNCTAHETTGYAPFYLMFGRIPRLPVDVMFRSVLNDPAVGDYDKYVAALTTDLKGAMVIAQEHAVKEQRRHAVHYNRRVRGPTIAVNDPVLLANKAERGKRKVADRWESTIYTIVDRNPNTHTYRIRNSVTGQEKVVHRNLLMLANFLPVAERDSPLSLSSSLSSFGADGLVEQMDADEVLSRVGVAPVISDQSPQEGAVQDERDGFLVGQGSAQDSMCGDVNMASESIDLLSLRPQADTEQRTVEWVSQLSDGCSLPAVDSVSPCHSLGSTLDMDSGTGAGAQSVWPDSVTAIETTSVTPVLSCGGSGKGRELNDSPSCDHVFPPEVCTGPTSAPVRVRTRLGRVIKPVSRLLYTMSGQDVVTDVKSNVRGVYESLVKVFHA</sequence>
<dbReference type="PROSITE" id="PS50994">
    <property type="entry name" value="INTEGRASE"/>
    <property type="match status" value="1"/>
</dbReference>
<feature type="domain" description="Integrase catalytic" evidence="1">
    <location>
        <begin position="1"/>
        <end position="154"/>
    </location>
</feature>
<dbReference type="Gene3D" id="3.30.420.10">
    <property type="entry name" value="Ribonuclease H-like superfamily/Ribonuclease H"/>
    <property type="match status" value="1"/>
</dbReference>
<dbReference type="InterPro" id="IPR001584">
    <property type="entry name" value="Integrase_cat-core"/>
</dbReference>
<dbReference type="PANTHER" id="PTHR37984">
    <property type="entry name" value="PROTEIN CBG26694"/>
    <property type="match status" value="1"/>
</dbReference>
<dbReference type="Ensembl" id="ENSPKIT00000021708.1">
    <property type="protein sequence ID" value="ENSPKIP00000040687.1"/>
    <property type="gene ID" value="ENSPKIG00000017554.1"/>
</dbReference>
<evidence type="ECO:0000313" key="3">
    <source>
        <dbReference type="Proteomes" id="UP000261540"/>
    </source>
</evidence>
<organism evidence="2 3">
    <name type="scientific">Paramormyrops kingsleyae</name>
    <dbReference type="NCBI Taxonomy" id="1676925"/>
    <lineage>
        <taxon>Eukaryota</taxon>
        <taxon>Metazoa</taxon>
        <taxon>Chordata</taxon>
        <taxon>Craniata</taxon>
        <taxon>Vertebrata</taxon>
        <taxon>Euteleostomi</taxon>
        <taxon>Actinopterygii</taxon>
        <taxon>Neopterygii</taxon>
        <taxon>Teleostei</taxon>
        <taxon>Osteoglossocephala</taxon>
        <taxon>Osteoglossomorpha</taxon>
        <taxon>Osteoglossiformes</taxon>
        <taxon>Mormyridae</taxon>
        <taxon>Paramormyrops</taxon>
    </lineage>
</organism>
<dbReference type="Proteomes" id="UP000261540">
    <property type="component" value="Unplaced"/>
</dbReference>
<keyword evidence="3" id="KW-1185">Reference proteome</keyword>
<proteinExistence type="predicted"/>
<dbReference type="SUPFAM" id="SSF53098">
    <property type="entry name" value="Ribonuclease H-like"/>
    <property type="match status" value="1"/>
</dbReference>
<dbReference type="AlphaFoldDB" id="A0A3B3TBN9"/>
<dbReference type="InterPro" id="IPR012337">
    <property type="entry name" value="RNaseH-like_sf"/>
</dbReference>
<dbReference type="GeneTree" id="ENSGT01000000214408"/>
<name>A0A3B3TBN9_9TELE</name>
<dbReference type="PANTHER" id="PTHR37984:SF15">
    <property type="entry name" value="INTEGRASE CATALYTIC DOMAIN-CONTAINING PROTEIN"/>
    <property type="match status" value="1"/>
</dbReference>
<dbReference type="GO" id="GO:0015074">
    <property type="term" value="P:DNA integration"/>
    <property type="evidence" value="ECO:0007669"/>
    <property type="project" value="InterPro"/>
</dbReference>
<dbReference type="InterPro" id="IPR050951">
    <property type="entry name" value="Retrovirus_Pol_polyprotein"/>
</dbReference>